<evidence type="ECO:0000313" key="2">
    <source>
        <dbReference type="Proteomes" id="UP000196573"/>
    </source>
</evidence>
<organism evidence="1 2">
    <name type="scientific">Parendozoicomonas haliclonae</name>
    <dbReference type="NCBI Taxonomy" id="1960125"/>
    <lineage>
        <taxon>Bacteria</taxon>
        <taxon>Pseudomonadati</taxon>
        <taxon>Pseudomonadota</taxon>
        <taxon>Gammaproteobacteria</taxon>
        <taxon>Oceanospirillales</taxon>
        <taxon>Endozoicomonadaceae</taxon>
        <taxon>Parendozoicomonas</taxon>
    </lineage>
</organism>
<dbReference type="Gene3D" id="3.50.50.60">
    <property type="entry name" value="FAD/NAD(P)-binding domain"/>
    <property type="match status" value="2"/>
</dbReference>
<dbReference type="InterPro" id="IPR051209">
    <property type="entry name" value="FAD-bind_Monooxygenase_sf"/>
</dbReference>
<dbReference type="PANTHER" id="PTHR42877:SF4">
    <property type="entry name" value="FAD_NAD(P)-BINDING DOMAIN-CONTAINING PROTEIN-RELATED"/>
    <property type="match status" value="1"/>
</dbReference>
<dbReference type="InterPro" id="IPR036188">
    <property type="entry name" value="FAD/NAD-bd_sf"/>
</dbReference>
<gene>
    <name evidence="1" type="primary">hapE_2</name>
    <name evidence="1" type="ORF">EHSB41UT_04024</name>
</gene>
<evidence type="ECO:0000313" key="1">
    <source>
        <dbReference type="EMBL" id="SMA50231.1"/>
    </source>
</evidence>
<keyword evidence="1" id="KW-0503">Monooxygenase</keyword>
<keyword evidence="2" id="KW-1185">Reference proteome</keyword>
<dbReference type="EMBL" id="FWPT01000011">
    <property type="protein sequence ID" value="SMA50231.1"/>
    <property type="molecule type" value="Genomic_DNA"/>
</dbReference>
<dbReference type="GO" id="GO:0033767">
    <property type="term" value="F:4-hydroxyacetophenone monooxygenase activity"/>
    <property type="evidence" value="ECO:0007669"/>
    <property type="project" value="UniProtKB-EC"/>
</dbReference>
<protein>
    <submittedName>
        <fullName evidence="1">4-hydroxyacetophenone monooxygenase</fullName>
        <ecNumber evidence="1">1.14.13.84</ecNumber>
    </submittedName>
</protein>
<sequence length="508" mass="57507">MTAQAAHKKIIIIGSGFSGLGMAIRLQQKGIHEFLILERASEVGGTWRDNTYPGCACDVMSHLYSFSFEPNPDWSRKYSSWKEIGAYLKRCAKKYNLYDKIRFGQTVRKGRFIEGRSIWEITSDTGEVFTADFVVAAPGPLSNPAIPDIPGKDSFQGQMFHSANWNHDYDLTDKRVAVIGTGASAIQFVPEIAKKVQSLKLFQRTPPWILPKPDRKFLGIEKFLFRWLPGYRSLTRSIIYWINEWVLSGLLKPDSVKGKMYASIAKYHIKKVIKDPELQKKVTPDYSIGCKRILLANSYYPALNRKHVDVITDGVERIGEDHIVTRSGETLPVDAIIWGTGFNVTEPLEGTSIIGMNGVDLNGYWQKNQFENYYGTMVSGFPNCFMLAGPNTGIGHTSLVFMIESQINLILQCIESMEDRDGKALNVRADAQKQHYDALQEKSRGTAWTSGCNSWYLGENGQNLAIWPDYTFKYWWQTRKMNKDDFQIVSTLSSRGTKRPKKAKGVTP</sequence>
<dbReference type="SUPFAM" id="SSF51905">
    <property type="entry name" value="FAD/NAD(P)-binding domain"/>
    <property type="match status" value="1"/>
</dbReference>
<dbReference type="PANTHER" id="PTHR42877">
    <property type="entry name" value="L-ORNITHINE N(5)-MONOOXYGENASE-RELATED"/>
    <property type="match status" value="1"/>
</dbReference>
<accession>A0A1X7API0</accession>
<dbReference type="Pfam" id="PF13738">
    <property type="entry name" value="Pyr_redox_3"/>
    <property type="match status" value="1"/>
</dbReference>
<keyword evidence="1" id="KW-0560">Oxidoreductase</keyword>
<dbReference type="Proteomes" id="UP000196573">
    <property type="component" value="Unassembled WGS sequence"/>
</dbReference>
<dbReference type="RefSeq" id="WP_087112674.1">
    <property type="nucleotide sequence ID" value="NZ_CBCSCN010000013.1"/>
</dbReference>
<proteinExistence type="predicted"/>
<reference evidence="1 2" key="1">
    <citation type="submission" date="2017-03" db="EMBL/GenBank/DDBJ databases">
        <authorList>
            <person name="Afonso C.L."/>
            <person name="Miller P.J."/>
            <person name="Scott M.A."/>
            <person name="Spackman E."/>
            <person name="Goraichik I."/>
            <person name="Dimitrov K.M."/>
            <person name="Suarez D.L."/>
            <person name="Swayne D.E."/>
        </authorList>
    </citation>
    <scope>NUCLEOTIDE SEQUENCE [LARGE SCALE GENOMIC DNA]</scope>
    <source>
        <strain evidence="1">SB41UT1</strain>
    </source>
</reference>
<dbReference type="EC" id="1.14.13.84" evidence="1"/>
<dbReference type="AlphaFoldDB" id="A0A1X7API0"/>
<name>A0A1X7API0_9GAMM</name>
<dbReference type="OrthoDB" id="312624at2"/>